<dbReference type="AlphaFoldDB" id="A0AAX0RQF0"/>
<comment type="caution">
    <text evidence="2">The sequence shown here is derived from an EMBL/GenBank/DDBJ whole genome shotgun (WGS) entry which is preliminary data.</text>
</comment>
<keyword evidence="1" id="KW-0175">Coiled coil</keyword>
<organism evidence="2 3">
    <name type="scientific">Peribacillus butanolivorans</name>
    <dbReference type="NCBI Taxonomy" id="421767"/>
    <lineage>
        <taxon>Bacteria</taxon>
        <taxon>Bacillati</taxon>
        <taxon>Bacillota</taxon>
        <taxon>Bacilli</taxon>
        <taxon>Bacillales</taxon>
        <taxon>Bacillaceae</taxon>
        <taxon>Peribacillus</taxon>
    </lineage>
</organism>
<sequence length="199" mass="22701">MTIYNKVMRMINSSGVTSKEWFEKAVVLTEIHGLNIAVGDHNEYFSELEVHTTRIHELVANMIKREVYLKEELATKNEDIASIATTLENNNNEIAQLHKQIDEMRTTNVNNYSLNGVLSRLVAEQEIQLKDLKEVISTKEKVIVSFAESLENSKIENAELHKQVDAMKVTNENNQSLIGEYKEKINSLSGLVVEREVQL</sequence>
<accession>A0AAX0RQF0</accession>
<gene>
    <name evidence="2" type="ORF">CN689_25900</name>
</gene>
<proteinExistence type="predicted"/>
<dbReference type="SUPFAM" id="SSF90257">
    <property type="entry name" value="Myosin rod fragments"/>
    <property type="match status" value="1"/>
</dbReference>
<dbReference type="Proteomes" id="UP000220106">
    <property type="component" value="Unassembled WGS sequence"/>
</dbReference>
<evidence type="ECO:0000313" key="2">
    <source>
        <dbReference type="EMBL" id="PEJ25917.1"/>
    </source>
</evidence>
<dbReference type="Gene3D" id="1.10.287.1490">
    <property type="match status" value="1"/>
</dbReference>
<reference evidence="2 3" key="1">
    <citation type="submission" date="2017-09" db="EMBL/GenBank/DDBJ databases">
        <title>Large-scale bioinformatics analysis of Bacillus genomes uncovers conserved roles of natural products in bacterial physiology.</title>
        <authorList>
            <consortium name="Agbiome Team Llc"/>
            <person name="Bleich R.M."/>
            <person name="Kirk G.J."/>
            <person name="Santa Maria K.C."/>
            <person name="Allen S.E."/>
            <person name="Farag S."/>
            <person name="Shank E.A."/>
            <person name="Bowers A."/>
        </authorList>
    </citation>
    <scope>NUCLEOTIDE SEQUENCE [LARGE SCALE GENOMIC DNA]</scope>
    <source>
        <strain evidence="2 3">AFS003229</strain>
    </source>
</reference>
<evidence type="ECO:0000313" key="3">
    <source>
        <dbReference type="Proteomes" id="UP000220106"/>
    </source>
</evidence>
<name>A0AAX0RQF0_9BACI</name>
<feature type="coiled-coil region" evidence="1">
    <location>
        <begin position="87"/>
        <end position="142"/>
    </location>
</feature>
<feature type="non-terminal residue" evidence="2">
    <location>
        <position position="199"/>
    </location>
</feature>
<protein>
    <submittedName>
        <fullName evidence="2">Uncharacterized protein</fullName>
    </submittedName>
</protein>
<evidence type="ECO:0000256" key="1">
    <source>
        <dbReference type="SAM" id="Coils"/>
    </source>
</evidence>
<dbReference type="EMBL" id="NUEQ01000113">
    <property type="protein sequence ID" value="PEJ25917.1"/>
    <property type="molecule type" value="Genomic_DNA"/>
</dbReference>